<keyword evidence="1" id="KW-0472">Membrane</keyword>
<dbReference type="GO" id="GO:0016747">
    <property type="term" value="F:acyltransferase activity, transferring groups other than amino-acyl groups"/>
    <property type="evidence" value="ECO:0007669"/>
    <property type="project" value="InterPro"/>
</dbReference>
<keyword evidence="1" id="KW-0812">Transmembrane</keyword>
<keyword evidence="1" id="KW-1133">Transmembrane helix</keyword>
<evidence type="ECO:0000256" key="1">
    <source>
        <dbReference type="SAM" id="Phobius"/>
    </source>
</evidence>
<sequence>MLKQSTPVKIRDGHDNFFTPLRLIFALLVMVGHAFAVQAGNGDSEPHVFLHYTFSYLAVNMFFIASGLLVTKSILYRGDVPAFLAARSLRIMPALVVHMLFVALVVGTFMTTLPLLDYLTHKDVWMQPFKVLTFYDTDMILPGVFTANGEQYGSAPLWTLRYEVLCYIATFLAFSLGFLRRKWMVLAQFVIPSLVWIAGQNFGLFESLPATTESATRFGIAYGLGAMIYAYRDVIRVHWIAIPALAALSWILRDTPMVEVTANLMLACFVIWVAYVKAPKFAWMQRVTDLSYGIYIYHWVVMQVIIGLLPNATVLSLFMFSLPVVVGLAWLSWTFVEKPMLAYKKPFGAWLRFGRSQPSFDKTAVLLD</sequence>
<feature type="transmembrane region" description="Helical" evidence="1">
    <location>
        <begin position="234"/>
        <end position="252"/>
    </location>
</feature>
<feature type="transmembrane region" description="Helical" evidence="1">
    <location>
        <begin position="49"/>
        <end position="70"/>
    </location>
</feature>
<organism evidence="3 4">
    <name type="scientific">Algimonas arctica</name>
    <dbReference type="NCBI Taxonomy" id="1479486"/>
    <lineage>
        <taxon>Bacteria</taxon>
        <taxon>Pseudomonadati</taxon>
        <taxon>Pseudomonadota</taxon>
        <taxon>Alphaproteobacteria</taxon>
        <taxon>Maricaulales</taxon>
        <taxon>Robiginitomaculaceae</taxon>
        <taxon>Algimonas</taxon>
    </lineage>
</organism>
<feature type="transmembrane region" description="Helical" evidence="1">
    <location>
        <begin position="91"/>
        <end position="116"/>
    </location>
</feature>
<gene>
    <name evidence="3" type="ORF">GCM10009069_00990</name>
</gene>
<feature type="transmembrane region" description="Helical" evidence="1">
    <location>
        <begin position="290"/>
        <end position="309"/>
    </location>
</feature>
<reference evidence="3" key="2">
    <citation type="submission" date="2020-09" db="EMBL/GenBank/DDBJ databases">
        <authorList>
            <person name="Sun Q."/>
            <person name="Kim S."/>
        </authorList>
    </citation>
    <scope>NUCLEOTIDE SEQUENCE</scope>
    <source>
        <strain evidence="3">KCTC 32513</strain>
    </source>
</reference>
<feature type="transmembrane region" description="Helical" evidence="1">
    <location>
        <begin position="21"/>
        <end position="37"/>
    </location>
</feature>
<evidence type="ECO:0000259" key="2">
    <source>
        <dbReference type="Pfam" id="PF01757"/>
    </source>
</evidence>
<proteinExistence type="predicted"/>
<dbReference type="InterPro" id="IPR002656">
    <property type="entry name" value="Acyl_transf_3_dom"/>
</dbReference>
<dbReference type="EMBL" id="BMZH01000001">
    <property type="protein sequence ID" value="GHA81733.1"/>
    <property type="molecule type" value="Genomic_DNA"/>
</dbReference>
<comment type="caution">
    <text evidence="3">The sequence shown here is derived from an EMBL/GenBank/DDBJ whole genome shotgun (WGS) entry which is preliminary data.</text>
</comment>
<keyword evidence="3" id="KW-0012">Acyltransferase</keyword>
<keyword evidence="3" id="KW-0808">Transferase</keyword>
<dbReference type="Pfam" id="PF01757">
    <property type="entry name" value="Acyl_transf_3"/>
    <property type="match status" value="1"/>
</dbReference>
<protein>
    <submittedName>
        <fullName evidence="3">Acyltransferase</fullName>
    </submittedName>
</protein>
<evidence type="ECO:0000313" key="4">
    <source>
        <dbReference type="Proteomes" id="UP000634004"/>
    </source>
</evidence>
<dbReference type="AlphaFoldDB" id="A0A8J3CPP5"/>
<dbReference type="Proteomes" id="UP000634004">
    <property type="component" value="Unassembled WGS sequence"/>
</dbReference>
<keyword evidence="4" id="KW-1185">Reference proteome</keyword>
<reference evidence="3" key="1">
    <citation type="journal article" date="2014" name="Int. J. Syst. Evol. Microbiol.">
        <title>Complete genome sequence of Corynebacterium casei LMG S-19264T (=DSM 44701T), isolated from a smear-ripened cheese.</title>
        <authorList>
            <consortium name="US DOE Joint Genome Institute (JGI-PGF)"/>
            <person name="Walter F."/>
            <person name="Albersmeier A."/>
            <person name="Kalinowski J."/>
            <person name="Ruckert C."/>
        </authorList>
    </citation>
    <scope>NUCLEOTIDE SEQUENCE</scope>
    <source>
        <strain evidence="3">KCTC 32513</strain>
    </source>
</reference>
<feature type="transmembrane region" description="Helical" evidence="1">
    <location>
        <begin position="160"/>
        <end position="179"/>
    </location>
</feature>
<name>A0A8J3CPP5_9PROT</name>
<accession>A0A8J3CPP5</accession>
<feature type="domain" description="Acyltransferase 3" evidence="2">
    <location>
        <begin position="21"/>
        <end position="332"/>
    </location>
</feature>
<evidence type="ECO:0000313" key="3">
    <source>
        <dbReference type="EMBL" id="GHA81733.1"/>
    </source>
</evidence>
<feature type="transmembrane region" description="Helical" evidence="1">
    <location>
        <begin position="258"/>
        <end position="278"/>
    </location>
</feature>
<feature type="transmembrane region" description="Helical" evidence="1">
    <location>
        <begin position="315"/>
        <end position="336"/>
    </location>
</feature>